<dbReference type="Proteomes" id="UP000314986">
    <property type="component" value="Unassembled WGS sequence"/>
</dbReference>
<reference evidence="8" key="4">
    <citation type="submission" date="2025-08" db="UniProtKB">
        <authorList>
            <consortium name="Ensembl"/>
        </authorList>
    </citation>
    <scope>IDENTIFICATION</scope>
</reference>
<dbReference type="InterPro" id="IPR050578">
    <property type="entry name" value="MARVEL-CKLF_proteins"/>
</dbReference>
<dbReference type="PANTHER" id="PTHR22776">
    <property type="entry name" value="MARVEL-CONTAINING POTENTIAL LIPID RAFT-ASSOCIATED PROTEIN"/>
    <property type="match status" value="1"/>
</dbReference>
<reference evidence="8" key="5">
    <citation type="submission" date="2025-09" db="UniProtKB">
        <authorList>
            <consortium name="Ensembl"/>
        </authorList>
    </citation>
    <scope>IDENTIFICATION</scope>
</reference>
<dbReference type="InParanoid" id="A0A4W3J1N2"/>
<feature type="transmembrane region" description="Helical" evidence="6">
    <location>
        <begin position="117"/>
        <end position="137"/>
    </location>
</feature>
<dbReference type="GeneTree" id="ENSGT00940000159573"/>
<keyword evidence="2 5" id="KW-0812">Transmembrane</keyword>
<sequence>PPTTTPPVHPHRHTHTSDNDRLTLAVCQVLALITFICIETVGECSPCGALYLCEFVSCTAATVTGVLLLIFSLNLHNRVTQLNWSLIDLVNTGASAVFFFIASIVLSAVNNRQAGEIAAVFGFLATVVYVANAYLGLRIWCLGLRRQASGQASEYTRARSESRGEVDARPEIQRWLACSWGGPGVREGTPSLGLSLSFSLSHARPSLFALLLP</sequence>
<comment type="subcellular location">
    <subcellularLocation>
        <location evidence="1">Membrane</location>
        <topology evidence="1">Multi-pass membrane protein</topology>
    </subcellularLocation>
</comment>
<keyword evidence="4 5" id="KW-0472">Membrane</keyword>
<evidence type="ECO:0000256" key="4">
    <source>
        <dbReference type="ARBA" id="ARBA00023136"/>
    </source>
</evidence>
<reference evidence="9" key="1">
    <citation type="journal article" date="2006" name="Science">
        <title>Ancient noncoding elements conserved in the human genome.</title>
        <authorList>
            <person name="Venkatesh B."/>
            <person name="Kirkness E.F."/>
            <person name="Loh Y.H."/>
            <person name="Halpern A.L."/>
            <person name="Lee A.P."/>
            <person name="Johnson J."/>
            <person name="Dandona N."/>
            <person name="Viswanathan L.D."/>
            <person name="Tay A."/>
            <person name="Venter J.C."/>
            <person name="Strausberg R.L."/>
            <person name="Brenner S."/>
        </authorList>
    </citation>
    <scope>NUCLEOTIDE SEQUENCE [LARGE SCALE GENOMIC DNA]</scope>
</reference>
<feature type="transmembrane region" description="Helical" evidence="6">
    <location>
        <begin position="85"/>
        <end position="105"/>
    </location>
</feature>
<dbReference type="GO" id="GO:0016020">
    <property type="term" value="C:membrane"/>
    <property type="evidence" value="ECO:0007669"/>
    <property type="project" value="UniProtKB-SubCell"/>
</dbReference>
<dbReference type="FunCoup" id="A0A4W3J1N2">
    <property type="interactions" value="50"/>
</dbReference>
<evidence type="ECO:0000259" key="7">
    <source>
        <dbReference type="PROSITE" id="PS51225"/>
    </source>
</evidence>
<evidence type="ECO:0000313" key="8">
    <source>
        <dbReference type="Ensembl" id="ENSCMIP00000035837.1"/>
    </source>
</evidence>
<dbReference type="Pfam" id="PF01284">
    <property type="entry name" value="MARVEL"/>
    <property type="match status" value="1"/>
</dbReference>
<dbReference type="PROSITE" id="PS51225">
    <property type="entry name" value="MARVEL"/>
    <property type="match status" value="1"/>
</dbReference>
<evidence type="ECO:0000256" key="1">
    <source>
        <dbReference type="ARBA" id="ARBA00004141"/>
    </source>
</evidence>
<reference evidence="9" key="2">
    <citation type="journal article" date="2007" name="PLoS Biol.">
        <title>Survey sequencing and comparative analysis of the elephant shark (Callorhinchus milii) genome.</title>
        <authorList>
            <person name="Venkatesh B."/>
            <person name="Kirkness E.F."/>
            <person name="Loh Y.H."/>
            <person name="Halpern A.L."/>
            <person name="Lee A.P."/>
            <person name="Johnson J."/>
            <person name="Dandona N."/>
            <person name="Viswanathan L.D."/>
            <person name="Tay A."/>
            <person name="Venter J.C."/>
            <person name="Strausberg R.L."/>
            <person name="Brenner S."/>
        </authorList>
    </citation>
    <scope>NUCLEOTIDE SEQUENCE [LARGE SCALE GENOMIC DNA]</scope>
</reference>
<name>A0A4W3J1N2_CALMI</name>
<evidence type="ECO:0000256" key="6">
    <source>
        <dbReference type="SAM" id="Phobius"/>
    </source>
</evidence>
<keyword evidence="3 6" id="KW-1133">Transmembrane helix</keyword>
<accession>A0A4W3J1N2</accession>
<feature type="transmembrane region" description="Helical" evidence="6">
    <location>
        <begin position="48"/>
        <end position="73"/>
    </location>
</feature>
<organism evidence="8 9">
    <name type="scientific">Callorhinchus milii</name>
    <name type="common">Ghost shark</name>
    <dbReference type="NCBI Taxonomy" id="7868"/>
    <lineage>
        <taxon>Eukaryota</taxon>
        <taxon>Metazoa</taxon>
        <taxon>Chordata</taxon>
        <taxon>Craniata</taxon>
        <taxon>Vertebrata</taxon>
        <taxon>Chondrichthyes</taxon>
        <taxon>Holocephali</taxon>
        <taxon>Chimaeriformes</taxon>
        <taxon>Callorhinchidae</taxon>
        <taxon>Callorhinchus</taxon>
    </lineage>
</organism>
<dbReference type="InterPro" id="IPR008253">
    <property type="entry name" value="Marvel"/>
</dbReference>
<dbReference type="STRING" id="7868.ENSCMIP00000035837"/>
<keyword evidence="9" id="KW-1185">Reference proteome</keyword>
<feature type="transmembrane region" description="Helical" evidence="6">
    <location>
        <begin position="22"/>
        <end position="42"/>
    </location>
</feature>
<feature type="domain" description="MARVEL" evidence="7">
    <location>
        <begin position="15"/>
        <end position="141"/>
    </location>
</feature>
<dbReference type="PANTHER" id="PTHR22776:SF29">
    <property type="entry name" value="CKLF-LIKE MARVEL TRANSMEMBRANE DOMAIN-CONTAINING PROTEIN 4"/>
    <property type="match status" value="1"/>
</dbReference>
<evidence type="ECO:0000256" key="2">
    <source>
        <dbReference type="ARBA" id="ARBA00022692"/>
    </source>
</evidence>
<evidence type="ECO:0000256" key="3">
    <source>
        <dbReference type="ARBA" id="ARBA00022989"/>
    </source>
</evidence>
<dbReference type="AlphaFoldDB" id="A0A4W3J1N2"/>
<protein>
    <recommendedName>
        <fullName evidence="7">MARVEL domain-containing protein</fullName>
    </recommendedName>
</protein>
<dbReference type="OMA" id="NHKKGAE"/>
<evidence type="ECO:0000313" key="9">
    <source>
        <dbReference type="Proteomes" id="UP000314986"/>
    </source>
</evidence>
<evidence type="ECO:0000256" key="5">
    <source>
        <dbReference type="PROSITE-ProRule" id="PRU00581"/>
    </source>
</evidence>
<dbReference type="Ensembl" id="ENSCMIT00000036366.1">
    <property type="protein sequence ID" value="ENSCMIP00000035837.1"/>
    <property type="gene ID" value="ENSCMIG00000015157.1"/>
</dbReference>
<proteinExistence type="predicted"/>
<reference evidence="9" key="3">
    <citation type="journal article" date="2014" name="Nature">
        <title>Elephant shark genome provides unique insights into gnathostome evolution.</title>
        <authorList>
            <consortium name="International Elephant Shark Genome Sequencing Consortium"/>
            <person name="Venkatesh B."/>
            <person name="Lee A.P."/>
            <person name="Ravi V."/>
            <person name="Maurya A.K."/>
            <person name="Lian M.M."/>
            <person name="Swann J.B."/>
            <person name="Ohta Y."/>
            <person name="Flajnik M.F."/>
            <person name="Sutoh Y."/>
            <person name="Kasahara M."/>
            <person name="Hoon S."/>
            <person name="Gangu V."/>
            <person name="Roy S.W."/>
            <person name="Irimia M."/>
            <person name="Korzh V."/>
            <person name="Kondrychyn I."/>
            <person name="Lim Z.W."/>
            <person name="Tay B.H."/>
            <person name="Tohari S."/>
            <person name="Kong K.W."/>
            <person name="Ho S."/>
            <person name="Lorente-Galdos B."/>
            <person name="Quilez J."/>
            <person name="Marques-Bonet T."/>
            <person name="Raney B.J."/>
            <person name="Ingham P.W."/>
            <person name="Tay A."/>
            <person name="Hillier L.W."/>
            <person name="Minx P."/>
            <person name="Boehm T."/>
            <person name="Wilson R.K."/>
            <person name="Brenner S."/>
            <person name="Warren W.C."/>
        </authorList>
    </citation>
    <scope>NUCLEOTIDE SEQUENCE [LARGE SCALE GENOMIC DNA]</scope>
</reference>